<keyword evidence="2" id="KW-1185">Reference proteome</keyword>
<sequence>MPPPTVEKAFTQTLQVIALFKDIKAGTHLKKYPWIVFDKINSWLDLAKDRQIHHHQRRPPRFFLSYACP</sequence>
<dbReference type="EMBL" id="ML994640">
    <property type="protein sequence ID" value="KAF2183851.1"/>
    <property type="molecule type" value="Genomic_DNA"/>
</dbReference>
<protein>
    <submittedName>
        <fullName evidence="1">Uncharacterized protein</fullName>
    </submittedName>
</protein>
<dbReference type="Proteomes" id="UP000800200">
    <property type="component" value="Unassembled WGS sequence"/>
</dbReference>
<dbReference type="OrthoDB" id="3485856at2759"/>
<proteinExistence type="predicted"/>
<name>A0A6A6DVZ5_9PEZI</name>
<accession>A0A6A6DVZ5</accession>
<reference evidence="1" key="1">
    <citation type="journal article" date="2020" name="Stud. Mycol.">
        <title>101 Dothideomycetes genomes: a test case for predicting lifestyles and emergence of pathogens.</title>
        <authorList>
            <person name="Haridas S."/>
            <person name="Albert R."/>
            <person name="Binder M."/>
            <person name="Bloem J."/>
            <person name="Labutti K."/>
            <person name="Salamov A."/>
            <person name="Andreopoulos B."/>
            <person name="Baker S."/>
            <person name="Barry K."/>
            <person name="Bills G."/>
            <person name="Bluhm B."/>
            <person name="Cannon C."/>
            <person name="Castanera R."/>
            <person name="Culley D."/>
            <person name="Daum C."/>
            <person name="Ezra D."/>
            <person name="Gonzalez J."/>
            <person name="Henrissat B."/>
            <person name="Kuo A."/>
            <person name="Liang C."/>
            <person name="Lipzen A."/>
            <person name="Lutzoni F."/>
            <person name="Magnuson J."/>
            <person name="Mondo S."/>
            <person name="Nolan M."/>
            <person name="Ohm R."/>
            <person name="Pangilinan J."/>
            <person name="Park H.-J."/>
            <person name="Ramirez L."/>
            <person name="Alfaro M."/>
            <person name="Sun H."/>
            <person name="Tritt A."/>
            <person name="Yoshinaga Y."/>
            <person name="Zwiers L.-H."/>
            <person name="Turgeon B."/>
            <person name="Goodwin S."/>
            <person name="Spatafora J."/>
            <person name="Crous P."/>
            <person name="Grigoriev I."/>
        </authorList>
    </citation>
    <scope>NUCLEOTIDE SEQUENCE</scope>
    <source>
        <strain evidence="1">CBS 207.26</strain>
    </source>
</reference>
<gene>
    <name evidence="1" type="ORF">K469DRAFT_201998</name>
</gene>
<dbReference type="AlphaFoldDB" id="A0A6A6DVZ5"/>
<organism evidence="1 2">
    <name type="scientific">Zopfia rhizophila CBS 207.26</name>
    <dbReference type="NCBI Taxonomy" id="1314779"/>
    <lineage>
        <taxon>Eukaryota</taxon>
        <taxon>Fungi</taxon>
        <taxon>Dikarya</taxon>
        <taxon>Ascomycota</taxon>
        <taxon>Pezizomycotina</taxon>
        <taxon>Dothideomycetes</taxon>
        <taxon>Dothideomycetes incertae sedis</taxon>
        <taxon>Zopfiaceae</taxon>
        <taxon>Zopfia</taxon>
    </lineage>
</organism>
<evidence type="ECO:0000313" key="2">
    <source>
        <dbReference type="Proteomes" id="UP000800200"/>
    </source>
</evidence>
<evidence type="ECO:0000313" key="1">
    <source>
        <dbReference type="EMBL" id="KAF2183851.1"/>
    </source>
</evidence>